<sequence>MAASLPPQVRTSSEVEALIARASPGYRVRPGAVEALSGVRTRRVAADDVQCSDLAVDAARRALDVAERRPADVDLLVFAAASQDLMEPATAHIVQAKLGTRAQVFDVKNACNSFLAGVQVAESLIASGAARTALVATGEPCSRAVAWRVRDGAEFRRSFPGYTMGDAGAAAVLGRAPDGRGIFHHHTEALSDHWELATIRGGGSMHPRDHAHDFLHADGVRLKDAFIAHGPAVLARSMERAGVTFADFRRILVHQATLPYLHEMLAATGMPADLVELTVVDHGNMAAASLPVAYAQATARGALAPGDRVLWVGLASGISVHVMMSDV</sequence>
<dbReference type="Pfam" id="PF08545">
    <property type="entry name" value="ACP_syn_III"/>
    <property type="match status" value="1"/>
</dbReference>
<dbReference type="InterPro" id="IPR013747">
    <property type="entry name" value="ACP_syn_III_C"/>
</dbReference>
<proteinExistence type="predicted"/>
<evidence type="ECO:0000259" key="3">
    <source>
        <dbReference type="Pfam" id="PF08541"/>
    </source>
</evidence>
<dbReference type="InterPro" id="IPR016039">
    <property type="entry name" value="Thiolase-like"/>
</dbReference>
<organism evidence="5 6">
    <name type="scientific">Roseisolibacter agri</name>
    <dbReference type="NCBI Taxonomy" id="2014610"/>
    <lineage>
        <taxon>Bacteria</taxon>
        <taxon>Pseudomonadati</taxon>
        <taxon>Gemmatimonadota</taxon>
        <taxon>Gemmatimonadia</taxon>
        <taxon>Gemmatimonadales</taxon>
        <taxon>Gemmatimonadaceae</taxon>
        <taxon>Roseisolibacter</taxon>
    </lineage>
</organism>
<keyword evidence="2" id="KW-0012">Acyltransferase</keyword>
<evidence type="ECO:0000256" key="2">
    <source>
        <dbReference type="ARBA" id="ARBA00023315"/>
    </source>
</evidence>
<evidence type="ECO:0000259" key="4">
    <source>
        <dbReference type="Pfam" id="PF08545"/>
    </source>
</evidence>
<evidence type="ECO:0000313" key="6">
    <source>
        <dbReference type="Proteomes" id="UP001161325"/>
    </source>
</evidence>
<dbReference type="Gene3D" id="3.40.47.10">
    <property type="match status" value="2"/>
</dbReference>
<comment type="caution">
    <text evidence="5">The sequence shown here is derived from an EMBL/GenBank/DDBJ whole genome shotgun (WGS) entry which is preliminary data.</text>
</comment>
<dbReference type="InterPro" id="IPR013751">
    <property type="entry name" value="ACP_syn_III_N"/>
</dbReference>
<dbReference type="GO" id="GO:0006633">
    <property type="term" value="P:fatty acid biosynthetic process"/>
    <property type="evidence" value="ECO:0007669"/>
    <property type="project" value="InterPro"/>
</dbReference>
<keyword evidence="6" id="KW-1185">Reference proteome</keyword>
<reference evidence="5" key="1">
    <citation type="submission" date="2022-08" db="EMBL/GenBank/DDBJ databases">
        <title>Draft genome sequencing of Roseisolibacter agri AW1220.</title>
        <authorList>
            <person name="Tobiishi Y."/>
            <person name="Tonouchi A."/>
        </authorList>
    </citation>
    <scope>NUCLEOTIDE SEQUENCE</scope>
    <source>
        <strain evidence="5">AW1220</strain>
    </source>
</reference>
<name>A0AA37V2S9_9BACT</name>
<dbReference type="Proteomes" id="UP001161325">
    <property type="component" value="Unassembled WGS sequence"/>
</dbReference>
<evidence type="ECO:0000313" key="5">
    <source>
        <dbReference type="EMBL" id="GLC25647.1"/>
    </source>
</evidence>
<dbReference type="PANTHER" id="PTHR34069:SF3">
    <property type="entry name" value="ACYL-COA:ACYL-COA ALKYLTRANSFERASE"/>
    <property type="match status" value="1"/>
</dbReference>
<accession>A0AA37V2S9</accession>
<dbReference type="GO" id="GO:0004315">
    <property type="term" value="F:3-oxoacyl-[acyl-carrier-protein] synthase activity"/>
    <property type="evidence" value="ECO:0007669"/>
    <property type="project" value="InterPro"/>
</dbReference>
<protein>
    <submittedName>
        <fullName evidence="5">3-oxoacyl-ACP synthase</fullName>
    </submittedName>
</protein>
<dbReference type="Pfam" id="PF08541">
    <property type="entry name" value="ACP_syn_III_C"/>
    <property type="match status" value="1"/>
</dbReference>
<feature type="domain" description="Beta-ketoacyl-[acyl-carrier-protein] synthase III N-terminal" evidence="4">
    <location>
        <begin position="105"/>
        <end position="187"/>
    </location>
</feature>
<dbReference type="CDD" id="cd00830">
    <property type="entry name" value="KAS_III"/>
    <property type="match status" value="1"/>
</dbReference>
<feature type="domain" description="Beta-ketoacyl-[acyl-carrier-protein] synthase III C-terminal" evidence="3">
    <location>
        <begin position="238"/>
        <end position="323"/>
    </location>
</feature>
<dbReference type="EMBL" id="BRXS01000003">
    <property type="protein sequence ID" value="GLC25647.1"/>
    <property type="molecule type" value="Genomic_DNA"/>
</dbReference>
<dbReference type="GO" id="GO:0044550">
    <property type="term" value="P:secondary metabolite biosynthetic process"/>
    <property type="evidence" value="ECO:0007669"/>
    <property type="project" value="TreeGrafter"/>
</dbReference>
<evidence type="ECO:0000256" key="1">
    <source>
        <dbReference type="ARBA" id="ARBA00022679"/>
    </source>
</evidence>
<dbReference type="AlphaFoldDB" id="A0AA37V2S9"/>
<gene>
    <name evidence="5" type="primary">fabH_1</name>
    <name evidence="5" type="ORF">rosag_21600</name>
</gene>
<dbReference type="PANTHER" id="PTHR34069">
    <property type="entry name" value="3-OXOACYL-[ACYL-CARRIER-PROTEIN] SYNTHASE 3"/>
    <property type="match status" value="1"/>
</dbReference>
<keyword evidence="1" id="KW-0808">Transferase</keyword>
<dbReference type="SUPFAM" id="SSF53901">
    <property type="entry name" value="Thiolase-like"/>
    <property type="match status" value="1"/>
</dbReference>